<gene>
    <name evidence="9" type="ORF">ACFSUF_00820</name>
</gene>
<feature type="domain" description="RsgI N-terminal anti-sigma" evidence="8">
    <location>
        <begin position="2"/>
        <end position="50"/>
    </location>
</feature>
<evidence type="ECO:0000256" key="2">
    <source>
        <dbReference type="ARBA" id="ARBA00022475"/>
    </source>
</evidence>
<feature type="compositionally biased region" description="Low complexity" evidence="6">
    <location>
        <begin position="501"/>
        <end position="515"/>
    </location>
</feature>
<dbReference type="Pfam" id="PF23750">
    <property type="entry name" value="RsgI_M"/>
    <property type="match status" value="1"/>
</dbReference>
<feature type="compositionally biased region" description="Basic and acidic residues" evidence="6">
    <location>
        <begin position="288"/>
        <end position="297"/>
    </location>
</feature>
<evidence type="ECO:0000313" key="10">
    <source>
        <dbReference type="Proteomes" id="UP001597541"/>
    </source>
</evidence>
<feature type="compositionally biased region" description="Basic and acidic residues" evidence="6">
    <location>
        <begin position="473"/>
        <end position="482"/>
    </location>
</feature>
<dbReference type="RefSeq" id="WP_377599164.1">
    <property type="nucleotide sequence ID" value="NZ_JBHUME010000002.1"/>
</dbReference>
<feature type="compositionally biased region" description="Basic and acidic residues" evidence="6">
    <location>
        <begin position="324"/>
        <end position="355"/>
    </location>
</feature>
<evidence type="ECO:0000259" key="8">
    <source>
        <dbReference type="PROSITE" id="PS51849"/>
    </source>
</evidence>
<feature type="compositionally biased region" description="Basic and acidic residues" evidence="6">
    <location>
        <begin position="526"/>
        <end position="544"/>
    </location>
</feature>
<sequence length="569" mass="61816">MNKGIVMQMGKKSVVVMTPDGQFKKVRRSPHNLQIGEEIDTTPAAAWRHRPMQALFSAAAAAVILFVVIFTAVGGFGSNSTMPMVAAYVTMDINPSIELGIDSRQNVVEARGVNDDGNRILHSISVMGLSLDEAADRIVDQLDKTGYLAKADGDIVISSTLMKDDTKLEKVHLAEKVKRKVSDSIRKKHPLKSSDFPVTAMETPKELRQEALDYGVSPAKLAFYLQAKHTGTAVAWDEIKTKSIHKIVQENETLRPILTTPAKQEELKQWLQDGPETLPISKSGAKQTEQDKADSGKGKPVPSKPDKPGSADSQGKSGQGNQHSLKDDSKEDKLDKAEEEKPGNKGKDGKHTSLKDEEDQNPWKQKLEKLAGRLLGKDSKKPDKEEKEKIKPSGRPAEQHGNKGREADSPSGNHTDDSSDQADRDTKKDTQENKGKSKGKYEDDKGPRNEEDSNGNPDDSKQPDNDNDTGSSGDKDDSKNDVKGQGGSSAVEGDRPVRGDSGNSGKNGNNGNGSKHTPHTNNQDKGVSKPDNQDELKPRNKEGNMELISVPGETGDKEPPGKGKPKKNK</sequence>
<comment type="subcellular location">
    <subcellularLocation>
        <location evidence="1">Cell membrane</location>
        <topology evidence="1">Single-pass membrane protein</topology>
    </subcellularLocation>
</comment>
<evidence type="ECO:0000256" key="4">
    <source>
        <dbReference type="ARBA" id="ARBA00022989"/>
    </source>
</evidence>
<feature type="region of interest" description="Disordered" evidence="6">
    <location>
        <begin position="275"/>
        <end position="569"/>
    </location>
</feature>
<keyword evidence="4 7" id="KW-1133">Transmembrane helix</keyword>
<feature type="compositionally biased region" description="Polar residues" evidence="6">
    <location>
        <begin position="311"/>
        <end position="323"/>
    </location>
</feature>
<dbReference type="InterPro" id="IPR024449">
    <property type="entry name" value="Anti-sigma_RsgI_N"/>
</dbReference>
<organism evidence="9 10">
    <name type="scientific">Paenibacillus gansuensis</name>
    <dbReference type="NCBI Taxonomy" id="306542"/>
    <lineage>
        <taxon>Bacteria</taxon>
        <taxon>Bacillati</taxon>
        <taxon>Bacillota</taxon>
        <taxon>Bacilli</taxon>
        <taxon>Bacillales</taxon>
        <taxon>Paenibacillaceae</taxon>
        <taxon>Paenibacillus</taxon>
    </lineage>
</organism>
<keyword evidence="2" id="KW-1003">Cell membrane</keyword>
<keyword evidence="3 7" id="KW-0812">Transmembrane</keyword>
<reference evidence="10" key="1">
    <citation type="journal article" date="2019" name="Int. J. Syst. Evol. Microbiol.">
        <title>The Global Catalogue of Microorganisms (GCM) 10K type strain sequencing project: providing services to taxonomists for standard genome sequencing and annotation.</title>
        <authorList>
            <consortium name="The Broad Institute Genomics Platform"/>
            <consortium name="The Broad Institute Genome Sequencing Center for Infectious Disease"/>
            <person name="Wu L."/>
            <person name="Ma J."/>
        </authorList>
    </citation>
    <scope>NUCLEOTIDE SEQUENCE [LARGE SCALE GENOMIC DNA]</scope>
    <source>
        <strain evidence="10">KCTC 3950</strain>
    </source>
</reference>
<comment type="caution">
    <text evidence="9">The sequence shown here is derived from an EMBL/GenBank/DDBJ whole genome shotgun (WGS) entry which is preliminary data.</text>
</comment>
<evidence type="ECO:0000256" key="1">
    <source>
        <dbReference type="ARBA" id="ARBA00004162"/>
    </source>
</evidence>
<keyword evidence="5 7" id="KW-0472">Membrane</keyword>
<evidence type="ECO:0000313" key="9">
    <source>
        <dbReference type="EMBL" id="MFD2610959.1"/>
    </source>
</evidence>
<accession>A0ABW5P765</accession>
<name>A0ABW5P765_9BACL</name>
<feature type="compositionally biased region" description="Basic and acidic residues" evidence="6">
    <location>
        <begin position="365"/>
        <end position="451"/>
    </location>
</feature>
<evidence type="ECO:0000256" key="7">
    <source>
        <dbReference type="SAM" id="Phobius"/>
    </source>
</evidence>
<keyword evidence="10" id="KW-1185">Reference proteome</keyword>
<evidence type="ECO:0000256" key="6">
    <source>
        <dbReference type="SAM" id="MobiDB-lite"/>
    </source>
</evidence>
<dbReference type="InterPro" id="IPR055431">
    <property type="entry name" value="RsgI_M"/>
</dbReference>
<dbReference type="PROSITE" id="PS51849">
    <property type="entry name" value="RSGI_N"/>
    <property type="match status" value="1"/>
</dbReference>
<proteinExistence type="predicted"/>
<dbReference type="EMBL" id="JBHUME010000002">
    <property type="protein sequence ID" value="MFD2610959.1"/>
    <property type="molecule type" value="Genomic_DNA"/>
</dbReference>
<dbReference type="Pfam" id="PF12791">
    <property type="entry name" value="RsgI_N"/>
    <property type="match status" value="1"/>
</dbReference>
<dbReference type="Proteomes" id="UP001597541">
    <property type="component" value="Unassembled WGS sequence"/>
</dbReference>
<feature type="transmembrane region" description="Helical" evidence="7">
    <location>
        <begin position="54"/>
        <end position="76"/>
    </location>
</feature>
<evidence type="ECO:0000256" key="3">
    <source>
        <dbReference type="ARBA" id="ARBA00022692"/>
    </source>
</evidence>
<evidence type="ECO:0000256" key="5">
    <source>
        <dbReference type="ARBA" id="ARBA00023136"/>
    </source>
</evidence>
<protein>
    <submittedName>
        <fullName evidence="9">Anti-sigma factor domain-containing protein</fullName>
    </submittedName>
</protein>